<sequence length="197" mass="22072">MDDNVIDLKKKQEAKEAAVRNEAAQLPEDDFEAHAAPAAFSPEEDTNDGIEWEADEYAKTSKSGYWYGGLASVAFLLLAVGIVARSYFFIVFVVLAAVLLIYYAKRLPKRIVFSVGREGVSAGAKKYPYQNLKSFWIFVRDGEADLSLETKSSFNPMVLIPLEGVSPNDVREVLLENIEEVEHIEGLFDRIMRVMSI</sequence>
<feature type="transmembrane region" description="Helical" evidence="1">
    <location>
        <begin position="87"/>
        <end position="104"/>
    </location>
</feature>
<evidence type="ECO:0008006" key="4">
    <source>
        <dbReference type="Google" id="ProtNLM"/>
    </source>
</evidence>
<name>A0A1G2KBS7_9BACT</name>
<dbReference type="EMBL" id="MHQD01000025">
    <property type="protein sequence ID" value="OGZ95971.1"/>
    <property type="molecule type" value="Genomic_DNA"/>
</dbReference>
<dbReference type="AlphaFoldDB" id="A0A1G2KBS7"/>
<accession>A0A1G2KBS7</accession>
<gene>
    <name evidence="2" type="ORF">A2847_00345</name>
</gene>
<reference evidence="2 3" key="1">
    <citation type="journal article" date="2016" name="Nat. Commun.">
        <title>Thousands of microbial genomes shed light on interconnected biogeochemical processes in an aquifer system.</title>
        <authorList>
            <person name="Anantharaman K."/>
            <person name="Brown C.T."/>
            <person name="Hug L.A."/>
            <person name="Sharon I."/>
            <person name="Castelle C.J."/>
            <person name="Probst A.J."/>
            <person name="Thomas B.C."/>
            <person name="Singh A."/>
            <person name="Wilkins M.J."/>
            <person name="Karaoz U."/>
            <person name="Brodie E.L."/>
            <person name="Williams K.H."/>
            <person name="Hubbard S.S."/>
            <person name="Banfield J.F."/>
        </authorList>
    </citation>
    <scope>NUCLEOTIDE SEQUENCE [LARGE SCALE GENOMIC DNA]</scope>
</reference>
<keyword evidence="1" id="KW-0472">Membrane</keyword>
<feature type="transmembrane region" description="Helical" evidence="1">
    <location>
        <begin position="64"/>
        <end position="81"/>
    </location>
</feature>
<protein>
    <recommendedName>
        <fullName evidence="4">DUF5673 domain-containing protein</fullName>
    </recommendedName>
</protein>
<comment type="caution">
    <text evidence="2">The sequence shown here is derived from an EMBL/GenBank/DDBJ whole genome shotgun (WGS) entry which is preliminary data.</text>
</comment>
<dbReference type="Proteomes" id="UP000178574">
    <property type="component" value="Unassembled WGS sequence"/>
</dbReference>
<organism evidence="2 3">
    <name type="scientific">Candidatus Sungbacteria bacterium RIFCSPHIGHO2_01_FULL_50_25</name>
    <dbReference type="NCBI Taxonomy" id="1802265"/>
    <lineage>
        <taxon>Bacteria</taxon>
        <taxon>Candidatus Sungiibacteriota</taxon>
    </lineage>
</organism>
<keyword evidence="1" id="KW-0812">Transmembrane</keyword>
<evidence type="ECO:0000313" key="3">
    <source>
        <dbReference type="Proteomes" id="UP000178574"/>
    </source>
</evidence>
<keyword evidence="1" id="KW-1133">Transmembrane helix</keyword>
<evidence type="ECO:0000256" key="1">
    <source>
        <dbReference type="SAM" id="Phobius"/>
    </source>
</evidence>
<evidence type="ECO:0000313" key="2">
    <source>
        <dbReference type="EMBL" id="OGZ95971.1"/>
    </source>
</evidence>
<proteinExistence type="predicted"/>